<evidence type="ECO:0000256" key="2">
    <source>
        <dbReference type="ARBA" id="ARBA00022679"/>
    </source>
</evidence>
<evidence type="ECO:0000313" key="7">
    <source>
        <dbReference type="Proteomes" id="UP001628179"/>
    </source>
</evidence>
<dbReference type="GeneID" id="98177126"/>
<organism evidence="6 7">
    <name type="scientific">Madurella fahalii</name>
    <dbReference type="NCBI Taxonomy" id="1157608"/>
    <lineage>
        <taxon>Eukaryota</taxon>
        <taxon>Fungi</taxon>
        <taxon>Dikarya</taxon>
        <taxon>Ascomycota</taxon>
        <taxon>Pezizomycotina</taxon>
        <taxon>Sordariomycetes</taxon>
        <taxon>Sordariomycetidae</taxon>
        <taxon>Sordariales</taxon>
        <taxon>Sordariales incertae sedis</taxon>
        <taxon>Madurella</taxon>
    </lineage>
</organism>
<proteinExistence type="predicted"/>
<keyword evidence="5" id="KW-0067">ATP-binding</keyword>
<evidence type="ECO:0008006" key="8">
    <source>
        <dbReference type="Google" id="ProtNLM"/>
    </source>
</evidence>
<dbReference type="PANTHER" id="PTHR45646">
    <property type="entry name" value="SERINE/THREONINE-PROTEIN KINASE DOA-RELATED"/>
    <property type="match status" value="1"/>
</dbReference>
<evidence type="ECO:0000256" key="5">
    <source>
        <dbReference type="ARBA" id="ARBA00022840"/>
    </source>
</evidence>
<dbReference type="PANTHER" id="PTHR45646:SF11">
    <property type="entry name" value="SERINE_THREONINE-PROTEIN KINASE DOA"/>
    <property type="match status" value="1"/>
</dbReference>
<evidence type="ECO:0000256" key="1">
    <source>
        <dbReference type="ARBA" id="ARBA00022527"/>
    </source>
</evidence>
<gene>
    <name evidence="6" type="ORF">MFIFM68171_06383</name>
</gene>
<dbReference type="Proteomes" id="UP001628179">
    <property type="component" value="Unassembled WGS sequence"/>
</dbReference>
<dbReference type="RefSeq" id="XP_070917904.1">
    <property type="nucleotide sequence ID" value="XM_071061803.1"/>
</dbReference>
<keyword evidence="4" id="KW-0418">Kinase</keyword>
<reference evidence="6 7" key="1">
    <citation type="submission" date="2024-09" db="EMBL/GenBank/DDBJ databases">
        <title>Itraconazole resistance in Madurella fahalii resulting from another homologue of gene encoding cytochrome P450 14-alpha sterol demethylase (CYP51).</title>
        <authorList>
            <person name="Yoshioka I."/>
            <person name="Fahal A.H."/>
            <person name="Kaneko S."/>
            <person name="Yaguchi T."/>
        </authorList>
    </citation>
    <scope>NUCLEOTIDE SEQUENCE [LARGE SCALE GENOMIC DNA]</scope>
    <source>
        <strain evidence="6 7">IFM 68171</strain>
    </source>
</reference>
<evidence type="ECO:0000313" key="6">
    <source>
        <dbReference type="EMBL" id="GAB1316173.1"/>
    </source>
</evidence>
<keyword evidence="7" id="KW-1185">Reference proteome</keyword>
<dbReference type="Gene3D" id="1.10.510.10">
    <property type="entry name" value="Transferase(Phosphotransferase) domain 1"/>
    <property type="match status" value="1"/>
</dbReference>
<name>A0ABQ0GEI3_9PEZI</name>
<protein>
    <recommendedName>
        <fullName evidence="8">Protein kinase domain-containing protein</fullName>
    </recommendedName>
</protein>
<keyword evidence="3" id="KW-0547">Nucleotide-binding</keyword>
<dbReference type="InterPro" id="IPR051175">
    <property type="entry name" value="CLK_kinases"/>
</dbReference>
<keyword evidence="1" id="KW-0723">Serine/threonine-protein kinase</keyword>
<evidence type="ECO:0000256" key="4">
    <source>
        <dbReference type="ARBA" id="ARBA00022777"/>
    </source>
</evidence>
<dbReference type="SUPFAM" id="SSF56112">
    <property type="entry name" value="Protein kinase-like (PK-like)"/>
    <property type="match status" value="1"/>
</dbReference>
<dbReference type="EMBL" id="BAAFSV010000003">
    <property type="protein sequence ID" value="GAB1316173.1"/>
    <property type="molecule type" value="Genomic_DNA"/>
</dbReference>
<comment type="caution">
    <text evidence="6">The sequence shown here is derived from an EMBL/GenBank/DDBJ whole genome shotgun (WGS) entry which is preliminary data.</text>
</comment>
<keyword evidence="2" id="KW-0808">Transferase</keyword>
<sequence>MGGAYFFTEPPAKPITPLGLRAPELILTGAVGKAPDIWSWGCLVFELITGQPLFCIPGSEFEDDDHLLSLTERLGPLPDELFEQWKTSSRYFTPERKLFNSQLGGAIEGEEPLVLKPLSIEAAFDLASPDIDEDKVLEVV</sequence>
<dbReference type="InterPro" id="IPR011009">
    <property type="entry name" value="Kinase-like_dom_sf"/>
</dbReference>
<accession>A0ABQ0GEI3</accession>
<evidence type="ECO:0000256" key="3">
    <source>
        <dbReference type="ARBA" id="ARBA00022741"/>
    </source>
</evidence>